<evidence type="ECO:0000256" key="1">
    <source>
        <dbReference type="SAM" id="Phobius"/>
    </source>
</evidence>
<protein>
    <submittedName>
        <fullName evidence="2">Uncharacterized protein</fullName>
    </submittedName>
</protein>
<dbReference type="AlphaFoldDB" id="A0A2P2PJH2"/>
<keyword evidence="1" id="KW-0472">Membrane</keyword>
<sequence length="45" mass="5141">MISVICVDGQSPVTFHLLGDLFFSFSIVLCLFSFVTLVYIFTYEK</sequence>
<feature type="transmembrane region" description="Helical" evidence="1">
    <location>
        <begin position="21"/>
        <end position="41"/>
    </location>
</feature>
<accession>A0A2P2PJH2</accession>
<reference evidence="2" key="1">
    <citation type="submission" date="2018-02" db="EMBL/GenBank/DDBJ databases">
        <title>Rhizophora mucronata_Transcriptome.</title>
        <authorList>
            <person name="Meera S.P."/>
            <person name="Sreeshan A."/>
            <person name="Augustine A."/>
        </authorList>
    </citation>
    <scope>NUCLEOTIDE SEQUENCE</scope>
    <source>
        <tissue evidence="2">Leaf</tissue>
    </source>
</reference>
<name>A0A2P2PJH2_RHIMU</name>
<dbReference type="EMBL" id="GGEC01074363">
    <property type="protein sequence ID" value="MBX54847.1"/>
    <property type="molecule type" value="Transcribed_RNA"/>
</dbReference>
<proteinExistence type="predicted"/>
<keyword evidence="1" id="KW-1133">Transmembrane helix</keyword>
<evidence type="ECO:0000313" key="2">
    <source>
        <dbReference type="EMBL" id="MBX54847.1"/>
    </source>
</evidence>
<organism evidence="2">
    <name type="scientific">Rhizophora mucronata</name>
    <name type="common">Asiatic mangrove</name>
    <dbReference type="NCBI Taxonomy" id="61149"/>
    <lineage>
        <taxon>Eukaryota</taxon>
        <taxon>Viridiplantae</taxon>
        <taxon>Streptophyta</taxon>
        <taxon>Embryophyta</taxon>
        <taxon>Tracheophyta</taxon>
        <taxon>Spermatophyta</taxon>
        <taxon>Magnoliopsida</taxon>
        <taxon>eudicotyledons</taxon>
        <taxon>Gunneridae</taxon>
        <taxon>Pentapetalae</taxon>
        <taxon>rosids</taxon>
        <taxon>fabids</taxon>
        <taxon>Malpighiales</taxon>
        <taxon>Rhizophoraceae</taxon>
        <taxon>Rhizophora</taxon>
    </lineage>
</organism>
<keyword evidence="1" id="KW-0812">Transmembrane</keyword>